<evidence type="ECO:0000256" key="12">
    <source>
        <dbReference type="ARBA" id="ARBA00031989"/>
    </source>
</evidence>
<dbReference type="HOGENOM" id="CLU_807321_0_0_1"/>
<dbReference type="EMBL" id="JH431527">
    <property type="status" value="NOT_ANNOTATED_CDS"/>
    <property type="molecule type" value="Genomic_DNA"/>
</dbReference>
<feature type="region of interest" description="Disordered" evidence="14">
    <location>
        <begin position="292"/>
        <end position="317"/>
    </location>
</feature>
<keyword evidence="8 13" id="KW-0175">Coiled coil</keyword>
<evidence type="ECO:0000256" key="4">
    <source>
        <dbReference type="ARBA" id="ARBA00022475"/>
    </source>
</evidence>
<evidence type="ECO:0000256" key="14">
    <source>
        <dbReference type="SAM" id="MobiDB-lite"/>
    </source>
</evidence>
<evidence type="ECO:0000256" key="8">
    <source>
        <dbReference type="ARBA" id="ARBA00023054"/>
    </source>
</evidence>
<feature type="transmembrane region" description="Helical" evidence="15">
    <location>
        <begin position="89"/>
        <end position="108"/>
    </location>
</feature>
<dbReference type="Proteomes" id="UP000014500">
    <property type="component" value="Unassembled WGS sequence"/>
</dbReference>
<evidence type="ECO:0000259" key="16">
    <source>
        <dbReference type="Pfam" id="PF00520"/>
    </source>
</evidence>
<dbReference type="Pfam" id="PF00520">
    <property type="entry name" value="Ion_trans"/>
    <property type="match status" value="1"/>
</dbReference>
<dbReference type="GO" id="GO:0030171">
    <property type="term" value="F:voltage-gated proton channel activity"/>
    <property type="evidence" value="ECO:0007669"/>
    <property type="project" value="InterPro"/>
</dbReference>
<reference evidence="17" key="2">
    <citation type="submission" date="2015-02" db="UniProtKB">
        <authorList>
            <consortium name="EnsemblMetazoa"/>
        </authorList>
    </citation>
    <scope>IDENTIFICATION</scope>
</reference>
<evidence type="ECO:0000313" key="18">
    <source>
        <dbReference type="Proteomes" id="UP000014500"/>
    </source>
</evidence>
<dbReference type="AlphaFoldDB" id="T1IUD2"/>
<evidence type="ECO:0000256" key="3">
    <source>
        <dbReference type="ARBA" id="ARBA00022448"/>
    </source>
</evidence>
<evidence type="ECO:0000256" key="13">
    <source>
        <dbReference type="SAM" id="Coils"/>
    </source>
</evidence>
<dbReference type="InterPro" id="IPR027359">
    <property type="entry name" value="Volt_channel_dom_sf"/>
</dbReference>
<keyword evidence="4" id="KW-1003">Cell membrane</keyword>
<feature type="region of interest" description="Disordered" evidence="14">
    <location>
        <begin position="218"/>
        <end position="238"/>
    </location>
</feature>
<sequence length="344" mass="39218">MFARFSLGLCRNKQKNPLWIQTCNESTSGNESNLGVDLVRLHPSNSNTLSTARIVFKYTTLTILSIFTLEMFLRVISGRANFFTRCMELFDALVVLVAFALGLAFLSAPRDGRDAALSIILLRLWRIKQILQSLINNTKRQMTHVLNAYKRDKIQAEHKVELLILKVEDLEHEVAYLKEKLKRCEREATLNNKPKKSSAFHHLTNNNNNTAAIIKHKQNPLPNQQRLPPEGMTHSPSKDLDVADLYKFADTTVKAILRTASNELGSKDKWQHTKSSRDDKGLSPLQFQLKPISHSVERKDDKTTSAGNQQQQQQQLDELSEIERIRTVHFDPSCKHEDVPITAL</sequence>
<dbReference type="GO" id="GO:0005886">
    <property type="term" value="C:plasma membrane"/>
    <property type="evidence" value="ECO:0007669"/>
    <property type="project" value="UniProtKB-SubCell"/>
</dbReference>
<evidence type="ECO:0000256" key="1">
    <source>
        <dbReference type="ARBA" id="ARBA00004651"/>
    </source>
</evidence>
<evidence type="ECO:0000256" key="6">
    <source>
        <dbReference type="ARBA" id="ARBA00022882"/>
    </source>
</evidence>
<evidence type="ECO:0000256" key="7">
    <source>
        <dbReference type="ARBA" id="ARBA00022989"/>
    </source>
</evidence>
<accession>T1IUD2</accession>
<evidence type="ECO:0000256" key="2">
    <source>
        <dbReference type="ARBA" id="ARBA00015897"/>
    </source>
</evidence>
<dbReference type="InterPro" id="IPR005821">
    <property type="entry name" value="Ion_trans_dom"/>
</dbReference>
<evidence type="ECO:0000256" key="10">
    <source>
        <dbReference type="ARBA" id="ARBA00023136"/>
    </source>
</evidence>
<keyword evidence="6" id="KW-0851">Voltage-gated channel</keyword>
<feature type="transmembrane region" description="Helical" evidence="15">
    <location>
        <begin position="55"/>
        <end position="77"/>
    </location>
</feature>
<evidence type="ECO:0000313" key="17">
    <source>
        <dbReference type="EnsemblMetazoa" id="SMAR004754-PA"/>
    </source>
</evidence>
<evidence type="ECO:0000256" key="9">
    <source>
        <dbReference type="ARBA" id="ARBA00023065"/>
    </source>
</evidence>
<dbReference type="EnsemblMetazoa" id="SMAR004754-RA">
    <property type="protein sequence ID" value="SMAR004754-PA"/>
    <property type="gene ID" value="SMAR004754"/>
</dbReference>
<keyword evidence="5 15" id="KW-0812">Transmembrane</keyword>
<evidence type="ECO:0000256" key="15">
    <source>
        <dbReference type="SAM" id="Phobius"/>
    </source>
</evidence>
<feature type="coiled-coil region" evidence="13">
    <location>
        <begin position="153"/>
        <end position="187"/>
    </location>
</feature>
<feature type="region of interest" description="Disordered" evidence="14">
    <location>
        <begin position="267"/>
        <end position="286"/>
    </location>
</feature>
<evidence type="ECO:0000256" key="11">
    <source>
        <dbReference type="ARBA" id="ARBA00023303"/>
    </source>
</evidence>
<keyword evidence="3" id="KW-0813">Transport</keyword>
<protein>
    <recommendedName>
        <fullName evidence="2">Voltage-gated hydrogen channel 1</fullName>
    </recommendedName>
    <alternativeName>
        <fullName evidence="12">Hydrogen voltage-gated channel 1</fullName>
    </alternativeName>
</protein>
<dbReference type="OMA" id="RANFFTR"/>
<dbReference type="Gene3D" id="1.20.120.350">
    <property type="entry name" value="Voltage-gated potassium channels. Chain C"/>
    <property type="match status" value="1"/>
</dbReference>
<feature type="domain" description="Ion transport" evidence="16">
    <location>
        <begin position="50"/>
        <end position="133"/>
    </location>
</feature>
<keyword evidence="9" id="KW-0406">Ion transport</keyword>
<keyword evidence="10 15" id="KW-0472">Membrane</keyword>
<keyword evidence="7 15" id="KW-1133">Transmembrane helix</keyword>
<reference evidence="18" key="1">
    <citation type="submission" date="2011-05" db="EMBL/GenBank/DDBJ databases">
        <authorList>
            <person name="Richards S.R."/>
            <person name="Qu J."/>
            <person name="Jiang H."/>
            <person name="Jhangiani S.N."/>
            <person name="Agravi P."/>
            <person name="Goodspeed R."/>
            <person name="Gross S."/>
            <person name="Mandapat C."/>
            <person name="Jackson L."/>
            <person name="Mathew T."/>
            <person name="Pu L."/>
            <person name="Thornton R."/>
            <person name="Saada N."/>
            <person name="Wilczek-Boney K.B."/>
            <person name="Lee S."/>
            <person name="Kovar C."/>
            <person name="Wu Y."/>
            <person name="Scherer S.E."/>
            <person name="Worley K.C."/>
            <person name="Muzny D.M."/>
            <person name="Gibbs R."/>
        </authorList>
    </citation>
    <scope>NUCLEOTIDE SEQUENCE</scope>
    <source>
        <strain evidence="18">Brora</strain>
    </source>
</reference>
<evidence type="ECO:0000256" key="5">
    <source>
        <dbReference type="ARBA" id="ARBA00022692"/>
    </source>
</evidence>
<feature type="compositionally biased region" description="Basic and acidic residues" evidence="14">
    <location>
        <begin position="267"/>
        <end position="281"/>
    </location>
</feature>
<keyword evidence="11" id="KW-0407">Ion channel</keyword>
<dbReference type="PANTHER" id="PTHR46480">
    <property type="entry name" value="F20B24.22"/>
    <property type="match status" value="1"/>
</dbReference>
<keyword evidence="18" id="KW-1185">Reference proteome</keyword>
<dbReference type="PANTHER" id="PTHR46480:SF1">
    <property type="entry name" value="VOLTAGE-GATED HYDROGEN CHANNEL 1"/>
    <property type="match status" value="1"/>
</dbReference>
<organism evidence="17 18">
    <name type="scientific">Strigamia maritima</name>
    <name type="common">European centipede</name>
    <name type="synonym">Geophilus maritimus</name>
    <dbReference type="NCBI Taxonomy" id="126957"/>
    <lineage>
        <taxon>Eukaryota</taxon>
        <taxon>Metazoa</taxon>
        <taxon>Ecdysozoa</taxon>
        <taxon>Arthropoda</taxon>
        <taxon>Myriapoda</taxon>
        <taxon>Chilopoda</taxon>
        <taxon>Pleurostigmophora</taxon>
        <taxon>Geophilomorpha</taxon>
        <taxon>Linotaeniidae</taxon>
        <taxon>Strigamia</taxon>
    </lineage>
</organism>
<proteinExistence type="predicted"/>
<feature type="compositionally biased region" description="Low complexity" evidence="14">
    <location>
        <begin position="218"/>
        <end position="229"/>
    </location>
</feature>
<name>T1IUD2_STRMM</name>
<dbReference type="InterPro" id="IPR031846">
    <property type="entry name" value="Hvcn1"/>
</dbReference>
<dbReference type="STRING" id="126957.T1IUD2"/>
<comment type="subcellular location">
    <subcellularLocation>
        <location evidence="1">Cell membrane</location>
        <topology evidence="1">Multi-pass membrane protein</topology>
    </subcellularLocation>
</comment>
<dbReference type="GO" id="GO:0034702">
    <property type="term" value="C:monoatomic ion channel complex"/>
    <property type="evidence" value="ECO:0007669"/>
    <property type="project" value="UniProtKB-KW"/>
</dbReference>